<organism evidence="2 3">
    <name type="scientific">Caballeronia sordidicola</name>
    <name type="common">Burkholderia sordidicola</name>
    <dbReference type="NCBI Taxonomy" id="196367"/>
    <lineage>
        <taxon>Bacteria</taxon>
        <taxon>Pseudomonadati</taxon>
        <taxon>Pseudomonadota</taxon>
        <taxon>Betaproteobacteria</taxon>
        <taxon>Burkholderiales</taxon>
        <taxon>Burkholderiaceae</taxon>
        <taxon>Caballeronia</taxon>
    </lineage>
</organism>
<accession>A0A242MVP6</accession>
<comment type="caution">
    <text evidence="2">The sequence shown here is derived from an EMBL/GenBank/DDBJ whole genome shotgun (WGS) entry which is preliminary data.</text>
</comment>
<dbReference type="Proteomes" id="UP000194546">
    <property type="component" value="Unassembled WGS sequence"/>
</dbReference>
<proteinExistence type="predicted"/>
<reference evidence="2 3" key="1">
    <citation type="submission" date="2017-03" db="EMBL/GenBank/DDBJ databases">
        <title>Genome analysis of strain PAMC 26510.</title>
        <authorList>
            <person name="Oh H.-M."/>
            <person name="Yang J.-A."/>
        </authorList>
    </citation>
    <scope>NUCLEOTIDE SEQUENCE [LARGE SCALE GENOMIC DNA]</scope>
    <source>
        <strain evidence="2 3">PAMC 26510</strain>
    </source>
</reference>
<keyword evidence="1" id="KW-0732">Signal</keyword>
<evidence type="ECO:0000313" key="3">
    <source>
        <dbReference type="Proteomes" id="UP000194546"/>
    </source>
</evidence>
<dbReference type="InterPro" id="IPR058087">
    <property type="entry name" value="XAC2610_dom"/>
</dbReference>
<feature type="chain" id="PRO_5012512315" evidence="1">
    <location>
        <begin position="24"/>
        <end position="458"/>
    </location>
</feature>
<feature type="signal peptide" evidence="1">
    <location>
        <begin position="1"/>
        <end position="23"/>
    </location>
</feature>
<sequence>MTNKIFVAVAISIAAALTRSVFAADVLVPGIYHLDADSYLSAPKKARPPAGEEYVERFEHAIPESANAAYAVVSHDPDSNLNKLTFLVNEDYQTDPNTANKLCIAYAFPDWNDYSPSDPFCRTNIGSSDYEAALSWSKTSFTVNWQPRKKFLGVEHVQPERLPTPDETGACALGVCDERAFGRVVSRYEVSYASDRFTLETRQAYRDILYLKRAVPVFSLADRNSAHSDIGAGKFVAVLSVSPQWYEVDQFSQDGNRLRGWINRDDVFDVKWVAQKAETTDFSFRVAFRPGEDESVAALPVAIEVIDRKNKRRAQIIRDFYSDIPFAANDQVLQLIDANFDGYPDISIFGQSWGAGPNSTENFFLFDPASRQFVFDQELSALTQISIDPSTRTITSAQRNSCCSHSSETYRYKGNKLVLIADWDESLSADGKWIETTTGRMQKGKLHHVTTRKKADLR</sequence>
<dbReference type="EMBL" id="NBTY01000073">
    <property type="protein sequence ID" value="OTP75455.1"/>
    <property type="molecule type" value="Genomic_DNA"/>
</dbReference>
<evidence type="ECO:0000313" key="2">
    <source>
        <dbReference type="EMBL" id="OTP75455.1"/>
    </source>
</evidence>
<name>A0A242MVP6_CABSO</name>
<gene>
    <name evidence="2" type="ORF">PAMC26510_13525</name>
</gene>
<protein>
    <submittedName>
        <fullName evidence="2">Uncharacterized protein</fullName>
    </submittedName>
</protein>
<dbReference type="RefSeq" id="WP_086381557.1">
    <property type="nucleotide sequence ID" value="NZ_NBTY01000073.1"/>
</dbReference>
<dbReference type="AlphaFoldDB" id="A0A242MVP6"/>
<dbReference type="NCBIfam" id="NF047539">
    <property type="entry name" value="XAC2610_fam"/>
    <property type="match status" value="1"/>
</dbReference>
<evidence type="ECO:0000256" key="1">
    <source>
        <dbReference type="SAM" id="SignalP"/>
    </source>
</evidence>